<keyword evidence="1" id="KW-1133">Transmembrane helix</keyword>
<protein>
    <submittedName>
        <fullName evidence="2">Uncharacterized protein</fullName>
    </submittedName>
</protein>
<evidence type="ECO:0000256" key="1">
    <source>
        <dbReference type="SAM" id="Phobius"/>
    </source>
</evidence>
<organism evidence="2 3">
    <name type="scientific">Fusarium oxysporum</name>
    <name type="common">Fusarium vascular wilt</name>
    <dbReference type="NCBI Taxonomy" id="5507"/>
    <lineage>
        <taxon>Eukaryota</taxon>
        <taxon>Fungi</taxon>
        <taxon>Dikarya</taxon>
        <taxon>Ascomycota</taxon>
        <taxon>Pezizomycotina</taxon>
        <taxon>Sordariomycetes</taxon>
        <taxon>Hypocreomycetidae</taxon>
        <taxon>Hypocreales</taxon>
        <taxon>Nectriaceae</taxon>
        <taxon>Fusarium</taxon>
        <taxon>Fusarium oxysporum species complex</taxon>
    </lineage>
</organism>
<gene>
    <name evidence="2" type="ORF">FRV6_12957</name>
</gene>
<dbReference type="VEuPathDB" id="FungiDB:FOXG_15779"/>
<dbReference type="VEuPathDB" id="FungiDB:FOC4_g10002896"/>
<sequence length="455" mass="52441">MSTQSTGTEWNRYDLSQRGFFYDDDSRPPKYPLPPHVEALRDSMLDFACEDFDLDSKGEDEASIIKEINKSAMKFEKGKFSENVWESLFQKYFFEPLVQDASASGGDSRKISRSKYYYDAIVFDSKAAWVTFDKSGNALGNSMADPFRNKKRPQVDGAFYFPIYHLTEKSPIPGATGHTGMEWHKASTPSLVESFSWSKLKKLHEHGLRPSPFHAFKKKQPLENDMKCYPWLVVEHKHKKNTFEKLREEAYCQAVNASGCAVRLNQITAKFAVELPKEAHIPPIPAVTTVGPEVKVWITYFAKDFMAYYYADEDYSEQSFQRCEQGYMMQCIWKGDITNPHDIIKFRLILENTYTWATRVYKPLLTTYIDRWSFACSDAALNSAHSAMVPRQQKMELSKGIPSIQRETLIQEIHRIISERLETLAQVAAILYIVFVGGFALLDFLREERGRVYIP</sequence>
<dbReference type="VEuPathDB" id="FungiDB:FOMG_15613"/>
<proteinExistence type="predicted"/>
<dbReference type="VEuPathDB" id="FungiDB:FOIG_16016"/>
<keyword evidence="1" id="KW-0812">Transmembrane</keyword>
<dbReference type="EMBL" id="FMJY01000007">
    <property type="protein sequence ID" value="SCO88829.1"/>
    <property type="molecule type" value="Genomic_DNA"/>
</dbReference>
<accession>A0A2H3U408</accession>
<dbReference type="AlphaFoldDB" id="A0A2H3U408"/>
<evidence type="ECO:0000313" key="2">
    <source>
        <dbReference type="EMBL" id="SCO88829.1"/>
    </source>
</evidence>
<evidence type="ECO:0000313" key="3">
    <source>
        <dbReference type="Proteomes" id="UP000219369"/>
    </source>
</evidence>
<dbReference type="Proteomes" id="UP000219369">
    <property type="component" value="Unassembled WGS sequence"/>
</dbReference>
<dbReference type="OrthoDB" id="5081713at2759"/>
<feature type="transmembrane region" description="Helical" evidence="1">
    <location>
        <begin position="424"/>
        <end position="445"/>
    </location>
</feature>
<reference evidence="3" key="1">
    <citation type="submission" date="2016-09" db="EMBL/GenBank/DDBJ databases">
        <authorList>
            <person name="Guldener U."/>
        </authorList>
    </citation>
    <scope>NUCLEOTIDE SEQUENCE [LARGE SCALE GENOMIC DNA]</scope>
    <source>
        <strain evidence="3">V64-1</strain>
    </source>
</reference>
<keyword evidence="1" id="KW-0472">Membrane</keyword>
<name>A0A2H3U408_FUSOX</name>
<dbReference type="VEuPathDB" id="FungiDB:FOC1_g10002465"/>
<dbReference type="VEuPathDB" id="FungiDB:FOZG_08085"/>